<accession>A0A075AI25</accession>
<organism evidence="2 3">
    <name type="scientific">Opisthorchis viverrini</name>
    <name type="common">Southeast Asian liver fluke</name>
    <dbReference type="NCBI Taxonomy" id="6198"/>
    <lineage>
        <taxon>Eukaryota</taxon>
        <taxon>Metazoa</taxon>
        <taxon>Spiralia</taxon>
        <taxon>Lophotrochozoa</taxon>
        <taxon>Platyhelminthes</taxon>
        <taxon>Trematoda</taxon>
        <taxon>Digenea</taxon>
        <taxon>Opisthorchiida</taxon>
        <taxon>Opisthorchiata</taxon>
        <taxon>Opisthorchiidae</taxon>
        <taxon>Opisthorchis</taxon>
    </lineage>
</organism>
<reference evidence="2 3" key="1">
    <citation type="submission" date="2013-11" db="EMBL/GenBank/DDBJ databases">
        <title>Opisthorchis viverrini - life in the bile duct.</title>
        <authorList>
            <person name="Young N.D."/>
            <person name="Nagarajan N."/>
            <person name="Lin S.J."/>
            <person name="Korhonen P.K."/>
            <person name="Jex A.R."/>
            <person name="Hall R.S."/>
            <person name="Safavi-Hemami H."/>
            <person name="Kaewkong W."/>
            <person name="Bertrand D."/>
            <person name="Gao S."/>
            <person name="Seet Q."/>
            <person name="Wongkham S."/>
            <person name="Teh B.T."/>
            <person name="Wongkham C."/>
            <person name="Intapan P.M."/>
            <person name="Maleewong W."/>
            <person name="Yang X."/>
            <person name="Hu M."/>
            <person name="Wang Z."/>
            <person name="Hofmann A."/>
            <person name="Sternberg P.W."/>
            <person name="Tan P."/>
            <person name="Wang J."/>
            <person name="Gasser R.B."/>
        </authorList>
    </citation>
    <scope>NUCLEOTIDE SEQUENCE [LARGE SCALE GENOMIC DNA]</scope>
</reference>
<protein>
    <submittedName>
        <fullName evidence="2">Uncharacterized protein</fullName>
    </submittedName>
</protein>
<evidence type="ECO:0000313" key="2">
    <source>
        <dbReference type="EMBL" id="KER30894.1"/>
    </source>
</evidence>
<gene>
    <name evidence="2" type="ORF">T265_02710</name>
</gene>
<feature type="region of interest" description="Disordered" evidence="1">
    <location>
        <begin position="1"/>
        <end position="63"/>
    </location>
</feature>
<dbReference type="KEGG" id="ovi:T265_02710"/>
<dbReference type="Proteomes" id="UP000054324">
    <property type="component" value="Unassembled WGS sequence"/>
</dbReference>
<sequence>MFIETRGLRLPDEPELEGETSSGLSKRFQQPRRAQTEEKAHVQRVTHPQGHHRYDTSGKSSSFESQPLVAISRLHPTLRDIRQVELALRNSILCTTMLRHSGSTSRLAMNTSENLKIALTGEQIQPTDRAEAYVSDSKHQPEKEFHNPCGPLTVLILKYR</sequence>
<proteinExistence type="predicted"/>
<dbReference type="EMBL" id="KL596653">
    <property type="protein sequence ID" value="KER30894.1"/>
    <property type="molecule type" value="Genomic_DNA"/>
</dbReference>
<feature type="compositionally biased region" description="Polar residues" evidence="1">
    <location>
        <begin position="19"/>
        <end position="28"/>
    </location>
</feature>
<dbReference type="AlphaFoldDB" id="A0A075AI25"/>
<dbReference type="CTD" id="20316898"/>
<keyword evidence="3" id="KW-1185">Reference proteome</keyword>
<evidence type="ECO:0000313" key="3">
    <source>
        <dbReference type="Proteomes" id="UP000054324"/>
    </source>
</evidence>
<dbReference type="GeneID" id="20316898"/>
<dbReference type="RefSeq" id="XP_009165289.1">
    <property type="nucleotide sequence ID" value="XM_009167025.1"/>
</dbReference>
<name>A0A075AI25_OPIVI</name>
<evidence type="ECO:0000256" key="1">
    <source>
        <dbReference type="SAM" id="MobiDB-lite"/>
    </source>
</evidence>
<feature type="compositionally biased region" description="Basic and acidic residues" evidence="1">
    <location>
        <begin position="1"/>
        <end position="12"/>
    </location>
</feature>